<sequence length="279" mass="33264">MLKKLRLKMTGSDSDVDTTNDDKLWLNIQQARAHWESLRNIEAPECKEELSNQDDWRKIIWWIEWAIGQFLNAFESERNPLMQQICHESECLRNYPNSRYNFLDNFVTTIGRSYSQSSLQRRNSDESILEERENRCCGPHKIDLTKLLLMICKRNKSLHVWKTFKEICESHVKNIVKNSKFLCTKMQRRQNKWTSTEFNALIRGMKSQVYSIWSKKLIWRPFALRPFGIFPMIIINYNTISDYHWDEHDEPNSLCCLVAFREFEGGELCFPQLQIVVLL</sequence>
<proteinExistence type="predicted"/>
<gene>
    <name evidence="1" type="ORF">F8M41_017449</name>
</gene>
<accession>A0A8H4B2V5</accession>
<dbReference type="AlphaFoldDB" id="A0A8H4B2V5"/>
<evidence type="ECO:0000313" key="1">
    <source>
        <dbReference type="EMBL" id="KAF0555358.1"/>
    </source>
</evidence>
<dbReference type="EMBL" id="WTPW01000041">
    <property type="protein sequence ID" value="KAF0555358.1"/>
    <property type="molecule type" value="Genomic_DNA"/>
</dbReference>
<reference evidence="1 2" key="1">
    <citation type="journal article" date="2019" name="Environ. Microbiol.">
        <title>At the nexus of three kingdoms: the genome of the mycorrhizal fungus Gigaspora margarita provides insights into plant, endobacterial and fungal interactions.</title>
        <authorList>
            <person name="Venice F."/>
            <person name="Ghignone S."/>
            <person name="Salvioli di Fossalunga A."/>
            <person name="Amselem J."/>
            <person name="Novero M."/>
            <person name="Xianan X."/>
            <person name="Sedzielewska Toro K."/>
            <person name="Morin E."/>
            <person name="Lipzen A."/>
            <person name="Grigoriev I.V."/>
            <person name="Henrissat B."/>
            <person name="Martin F.M."/>
            <person name="Bonfante P."/>
        </authorList>
    </citation>
    <scope>NUCLEOTIDE SEQUENCE [LARGE SCALE GENOMIC DNA]</scope>
    <source>
        <strain evidence="1 2">BEG34</strain>
    </source>
</reference>
<dbReference type="Gene3D" id="3.60.130.30">
    <property type="match status" value="1"/>
</dbReference>
<evidence type="ECO:0000313" key="2">
    <source>
        <dbReference type="Proteomes" id="UP000439903"/>
    </source>
</evidence>
<dbReference type="OrthoDB" id="2391378at2759"/>
<comment type="caution">
    <text evidence="1">The sequence shown here is derived from an EMBL/GenBank/DDBJ whole genome shotgun (WGS) entry which is preliminary data.</text>
</comment>
<name>A0A8H4B2V5_GIGMA</name>
<protein>
    <submittedName>
        <fullName evidence="1">Calnexin independence factor cif1</fullName>
    </submittedName>
</protein>
<organism evidence="1 2">
    <name type="scientific">Gigaspora margarita</name>
    <dbReference type="NCBI Taxonomy" id="4874"/>
    <lineage>
        <taxon>Eukaryota</taxon>
        <taxon>Fungi</taxon>
        <taxon>Fungi incertae sedis</taxon>
        <taxon>Mucoromycota</taxon>
        <taxon>Glomeromycotina</taxon>
        <taxon>Glomeromycetes</taxon>
        <taxon>Diversisporales</taxon>
        <taxon>Gigasporaceae</taxon>
        <taxon>Gigaspora</taxon>
    </lineage>
</organism>
<dbReference type="Proteomes" id="UP000439903">
    <property type="component" value="Unassembled WGS sequence"/>
</dbReference>
<keyword evidence="2" id="KW-1185">Reference proteome</keyword>